<organism evidence="1 2">
    <name type="scientific">Desulfitobacterium hafniense DP7</name>
    <dbReference type="NCBI Taxonomy" id="537010"/>
    <lineage>
        <taxon>Bacteria</taxon>
        <taxon>Bacillati</taxon>
        <taxon>Bacillota</taxon>
        <taxon>Clostridia</taxon>
        <taxon>Eubacteriales</taxon>
        <taxon>Desulfitobacteriaceae</taxon>
        <taxon>Desulfitobacterium</taxon>
    </lineage>
</organism>
<evidence type="ECO:0008006" key="3">
    <source>
        <dbReference type="Google" id="ProtNLM"/>
    </source>
</evidence>
<dbReference type="PATRIC" id="fig|537010.4.peg.4297"/>
<protein>
    <recommendedName>
        <fullName evidence="3">DUF4238 domain-containing protein</fullName>
    </recommendedName>
</protein>
<dbReference type="AlphaFoldDB" id="G9XUF7"/>
<reference evidence="1 2" key="1">
    <citation type="submission" date="2011-08" db="EMBL/GenBank/DDBJ databases">
        <authorList>
            <person name="Weinstock G."/>
            <person name="Sodergren E."/>
            <person name="Clifton S."/>
            <person name="Fulton L."/>
            <person name="Fulton B."/>
            <person name="Courtney L."/>
            <person name="Fronick C."/>
            <person name="Harrison M."/>
            <person name="Strong C."/>
            <person name="Farmer C."/>
            <person name="Delahaunty K."/>
            <person name="Markovic C."/>
            <person name="Hall O."/>
            <person name="Minx P."/>
            <person name="Tomlinson C."/>
            <person name="Mitreva M."/>
            <person name="Hou S."/>
            <person name="Chen J."/>
            <person name="Wollam A."/>
            <person name="Pepin K.H."/>
            <person name="Johnson M."/>
            <person name="Bhonagiri V."/>
            <person name="Zhang X."/>
            <person name="Suruliraj S."/>
            <person name="Warren W."/>
            <person name="Chinwalla A."/>
            <person name="Mardis E.R."/>
            <person name="Wilson R.K."/>
        </authorList>
    </citation>
    <scope>NUCLEOTIDE SEQUENCE [LARGE SCALE GENOMIC DNA]</scope>
    <source>
        <strain evidence="1 2">DP7</strain>
    </source>
</reference>
<proteinExistence type="predicted"/>
<dbReference type="EMBL" id="AFZX01000127">
    <property type="protein sequence ID" value="EHL04715.1"/>
    <property type="molecule type" value="Genomic_DNA"/>
</dbReference>
<accession>G9XUF7</accession>
<evidence type="ECO:0000313" key="1">
    <source>
        <dbReference type="EMBL" id="EHL04715.1"/>
    </source>
</evidence>
<dbReference type="Pfam" id="PF14022">
    <property type="entry name" value="DUF4238"/>
    <property type="match status" value="1"/>
</dbReference>
<dbReference type="Proteomes" id="UP000004416">
    <property type="component" value="Unassembled WGS sequence"/>
</dbReference>
<evidence type="ECO:0000313" key="2">
    <source>
        <dbReference type="Proteomes" id="UP000004416"/>
    </source>
</evidence>
<gene>
    <name evidence="1" type="ORF">HMPREF0322_04616</name>
</gene>
<comment type="caution">
    <text evidence="1">The sequence shown here is derived from an EMBL/GenBank/DDBJ whole genome shotgun (WGS) entry which is preliminary data.</text>
</comment>
<dbReference type="HOGENOM" id="CLU_068867_0_0_9"/>
<name>G9XUF7_DESHA</name>
<sequence length="343" mass="40132">MVLQTNQIAHNNHYIPQFYLKNWSQDGNSIFVYNLLVSDSRIPYWSCKKIKSTAVWNDFYTRNEGEKEIDDFEKWFDREFESPVKMVFDNLLKGHNLDEDESKKLSRFVGAQYLRTPARLNALMAQWRTEMPQIVEGVMQKISKQFEIEPTPQIISSRSQIYENEKLLPIKVSVDKEMSQVKVDSLVGKGMYLFALKHLLTKTVSVLGKHRWRVIHASDSISFPTSDDPVICLNYNSEYEYDFKGGWGKKNGNIIMPLSPKLLLITQIGSNMPIEQLDYSERSSKFFRKIIIEHAHRHVYSIEPQKGMLAINPRRVDAVLYEKEKNIMAGWHEEQMEMEAQLR</sequence>
<dbReference type="InterPro" id="IPR025332">
    <property type="entry name" value="DUF4238"/>
</dbReference>